<dbReference type="EMBL" id="LANX01000001">
    <property type="protein sequence ID" value="KJV68746.1"/>
    <property type="molecule type" value="Genomic_DNA"/>
</dbReference>
<name>A0A0F3NLU8_9RICK</name>
<keyword evidence="3" id="KW-1185">Reference proteome</keyword>
<keyword evidence="1" id="KW-1133">Transmembrane helix</keyword>
<reference evidence="2 3" key="1">
    <citation type="submission" date="2015-02" db="EMBL/GenBank/DDBJ databases">
        <title>Genome Sequencing of Rickettsiales.</title>
        <authorList>
            <person name="Daugherty S.C."/>
            <person name="Su Q."/>
            <person name="Abolude K."/>
            <person name="Beier-Sexton M."/>
            <person name="Carlyon J.A."/>
            <person name="Carter R."/>
            <person name="Day N.P."/>
            <person name="Dumler S.J."/>
            <person name="Dyachenko V."/>
            <person name="Godinez A."/>
            <person name="Kurtti T.J."/>
            <person name="Lichay M."/>
            <person name="Mullins K.E."/>
            <person name="Ott S."/>
            <person name="Pappas-Brown V."/>
            <person name="Paris D.H."/>
            <person name="Patel P."/>
            <person name="Richards A.L."/>
            <person name="Sadzewicz L."/>
            <person name="Sears K."/>
            <person name="Seidman D."/>
            <person name="Sengamalay N."/>
            <person name="Stenos J."/>
            <person name="Tallon L.J."/>
            <person name="Vincent G."/>
            <person name="Fraser C.M."/>
            <person name="Munderloh U."/>
            <person name="Dunning-Hotopp J.C."/>
        </authorList>
    </citation>
    <scope>NUCLEOTIDE SEQUENCE [LARGE SCALE GENOMIC DNA]</scope>
    <source>
        <strain evidence="2 3">RAC413</strain>
    </source>
</reference>
<organism evidence="2 3">
    <name type="scientific">Candidatus Neoehrlichia procyonis str. RAC413</name>
    <dbReference type="NCBI Taxonomy" id="1359163"/>
    <lineage>
        <taxon>Bacteria</taxon>
        <taxon>Pseudomonadati</taxon>
        <taxon>Pseudomonadota</taxon>
        <taxon>Alphaproteobacteria</taxon>
        <taxon>Rickettsiales</taxon>
        <taxon>Anaplasmataceae</taxon>
        <taxon>Candidatus Neoehrlichia</taxon>
    </lineage>
</organism>
<comment type="caution">
    <text evidence="2">The sequence shown here is derived from an EMBL/GenBank/DDBJ whole genome shotgun (WGS) entry which is preliminary data.</text>
</comment>
<evidence type="ECO:0000313" key="2">
    <source>
        <dbReference type="EMBL" id="KJV68746.1"/>
    </source>
</evidence>
<evidence type="ECO:0000256" key="1">
    <source>
        <dbReference type="SAM" id="Phobius"/>
    </source>
</evidence>
<protein>
    <submittedName>
        <fullName evidence="2">Uncharacterized protein</fullName>
    </submittedName>
</protein>
<sequence>MAKLYYYRLLFCERLFVCLHLCFDCVMLTIVLCGILALVTFIFPNLLYSLRNLC</sequence>
<accession>A0A0F3NLU8</accession>
<dbReference type="AlphaFoldDB" id="A0A0F3NLU8"/>
<proteinExistence type="predicted"/>
<keyword evidence="1" id="KW-0472">Membrane</keyword>
<gene>
    <name evidence="2" type="ORF">NLO413_0109</name>
</gene>
<keyword evidence="1" id="KW-0812">Transmembrane</keyword>
<evidence type="ECO:0000313" key="3">
    <source>
        <dbReference type="Proteomes" id="UP000033562"/>
    </source>
</evidence>
<dbReference type="Proteomes" id="UP000033562">
    <property type="component" value="Unassembled WGS sequence"/>
</dbReference>
<feature type="transmembrane region" description="Helical" evidence="1">
    <location>
        <begin position="21"/>
        <end position="43"/>
    </location>
</feature>